<evidence type="ECO:0000256" key="1">
    <source>
        <dbReference type="SAM" id="SignalP"/>
    </source>
</evidence>
<accession>A0A0D1EGN9</accession>
<sequence length="45" mass="4757">MSKVVKSAAMLGLLTALAGCFLPDPNPEEVVIVEPVVVEPVTTKY</sequence>
<evidence type="ECO:0008006" key="4">
    <source>
        <dbReference type="Google" id="ProtNLM"/>
    </source>
</evidence>
<feature type="signal peptide" evidence="1">
    <location>
        <begin position="1"/>
        <end position="18"/>
    </location>
</feature>
<dbReference type="PATRIC" id="fig|935700.4.peg.2423"/>
<gene>
    <name evidence="2" type="ORF">jaqu_23530</name>
</gene>
<comment type="caution">
    <text evidence="2">The sequence shown here is derived from an EMBL/GenBank/DDBJ whole genome shotgun (WGS) entry which is preliminary data.</text>
</comment>
<feature type="chain" id="PRO_5002240878" description="Lipoprotein" evidence="1">
    <location>
        <begin position="19"/>
        <end position="45"/>
    </location>
</feature>
<evidence type="ECO:0000313" key="3">
    <source>
        <dbReference type="Proteomes" id="UP000032232"/>
    </source>
</evidence>
<dbReference type="Proteomes" id="UP000032232">
    <property type="component" value="Unassembled WGS sequence"/>
</dbReference>
<evidence type="ECO:0000313" key="2">
    <source>
        <dbReference type="EMBL" id="KIT16081.1"/>
    </source>
</evidence>
<dbReference type="PROSITE" id="PS51257">
    <property type="entry name" value="PROKAR_LIPOPROTEIN"/>
    <property type="match status" value="1"/>
</dbReference>
<protein>
    <recommendedName>
        <fullName evidence="4">Lipoprotein</fullName>
    </recommendedName>
</protein>
<dbReference type="AlphaFoldDB" id="A0A0D1EGN9"/>
<dbReference type="EMBL" id="JYFE01000041">
    <property type="protein sequence ID" value="KIT16081.1"/>
    <property type="molecule type" value="Genomic_DNA"/>
</dbReference>
<dbReference type="RefSeq" id="WP_169746092.1">
    <property type="nucleotide sequence ID" value="NZ_FZPF01000004.1"/>
</dbReference>
<keyword evidence="1" id="KW-0732">Signal</keyword>
<keyword evidence="3" id="KW-1185">Reference proteome</keyword>
<reference evidence="2 3" key="1">
    <citation type="submission" date="2015-02" db="EMBL/GenBank/DDBJ databases">
        <title>Genome Sequence of Jannaschia aquimarina DSM28248, a member of the Roseobacter clade.</title>
        <authorList>
            <person name="Voget S."/>
            <person name="Daniel R."/>
        </authorList>
    </citation>
    <scope>NUCLEOTIDE SEQUENCE [LARGE SCALE GENOMIC DNA]</scope>
    <source>
        <strain evidence="2 3">GSW-M26</strain>
    </source>
</reference>
<dbReference type="STRING" id="935700.jaqu_23530"/>
<name>A0A0D1EGN9_9RHOB</name>
<organism evidence="2 3">
    <name type="scientific">Jannaschia aquimarina</name>
    <dbReference type="NCBI Taxonomy" id="935700"/>
    <lineage>
        <taxon>Bacteria</taxon>
        <taxon>Pseudomonadati</taxon>
        <taxon>Pseudomonadota</taxon>
        <taxon>Alphaproteobacteria</taxon>
        <taxon>Rhodobacterales</taxon>
        <taxon>Roseobacteraceae</taxon>
        <taxon>Jannaschia</taxon>
    </lineage>
</organism>
<proteinExistence type="predicted"/>